<organism evidence="2">
    <name type="scientific">Arundo donax</name>
    <name type="common">Giant reed</name>
    <name type="synonym">Donax arundinaceus</name>
    <dbReference type="NCBI Taxonomy" id="35708"/>
    <lineage>
        <taxon>Eukaryota</taxon>
        <taxon>Viridiplantae</taxon>
        <taxon>Streptophyta</taxon>
        <taxon>Embryophyta</taxon>
        <taxon>Tracheophyta</taxon>
        <taxon>Spermatophyta</taxon>
        <taxon>Magnoliopsida</taxon>
        <taxon>Liliopsida</taxon>
        <taxon>Poales</taxon>
        <taxon>Poaceae</taxon>
        <taxon>PACMAD clade</taxon>
        <taxon>Arundinoideae</taxon>
        <taxon>Arundineae</taxon>
        <taxon>Arundo</taxon>
    </lineage>
</organism>
<dbReference type="GO" id="GO:0042138">
    <property type="term" value="P:meiotic DNA double-strand break formation"/>
    <property type="evidence" value="ECO:0007669"/>
    <property type="project" value="InterPro"/>
</dbReference>
<name>A0A0A9FZC1_ARUDO</name>
<feature type="chain" id="PRO_5002062378" evidence="1">
    <location>
        <begin position="23"/>
        <end position="86"/>
    </location>
</feature>
<accession>A0A0A9FZC1</accession>
<sequence length="86" mass="9647">MSSETFILVCSILIEILKSSHAHDIENLPLFIEEASKHAIASTFSDEYDSMLLVPHSLFLLKEALVFCLEGGKIIFLARRILRIAS</sequence>
<dbReference type="AlphaFoldDB" id="A0A0A9FZC1"/>
<keyword evidence="1" id="KW-0732">Signal</keyword>
<protein>
    <submittedName>
        <fullName evidence="2">Uncharacterized protein</fullName>
    </submittedName>
</protein>
<reference evidence="2" key="1">
    <citation type="submission" date="2014-09" db="EMBL/GenBank/DDBJ databases">
        <authorList>
            <person name="Magalhaes I.L.F."/>
            <person name="Oliveira U."/>
            <person name="Santos F.R."/>
            <person name="Vidigal T.H.D.A."/>
            <person name="Brescovit A.D."/>
            <person name="Santos A.J."/>
        </authorList>
    </citation>
    <scope>NUCLEOTIDE SEQUENCE</scope>
    <source>
        <tissue evidence="2">Shoot tissue taken approximately 20 cm above the soil surface</tissue>
    </source>
</reference>
<dbReference type="PANTHER" id="PTHR36379:SF1">
    <property type="entry name" value="PUTATIVE RECOMBINATION INITIATION DEFECT 1-RELATED"/>
    <property type="match status" value="1"/>
</dbReference>
<reference evidence="2" key="2">
    <citation type="journal article" date="2015" name="Data Brief">
        <title>Shoot transcriptome of the giant reed, Arundo donax.</title>
        <authorList>
            <person name="Barrero R.A."/>
            <person name="Guerrero F.D."/>
            <person name="Moolhuijzen P."/>
            <person name="Goolsby J.A."/>
            <person name="Tidwell J."/>
            <person name="Bellgard S.E."/>
            <person name="Bellgard M.I."/>
        </authorList>
    </citation>
    <scope>NUCLEOTIDE SEQUENCE</scope>
    <source>
        <tissue evidence="2">Shoot tissue taken approximately 20 cm above the soil surface</tissue>
    </source>
</reference>
<evidence type="ECO:0000313" key="2">
    <source>
        <dbReference type="EMBL" id="JAE16569.1"/>
    </source>
</evidence>
<feature type="signal peptide" evidence="1">
    <location>
        <begin position="1"/>
        <end position="22"/>
    </location>
</feature>
<evidence type="ECO:0000256" key="1">
    <source>
        <dbReference type="SAM" id="SignalP"/>
    </source>
</evidence>
<dbReference type="InterPro" id="IPR044968">
    <property type="entry name" value="PRD1"/>
</dbReference>
<dbReference type="PANTHER" id="PTHR36379">
    <property type="entry name" value="PROTEIN PRD1"/>
    <property type="match status" value="1"/>
</dbReference>
<proteinExistence type="predicted"/>
<dbReference type="EMBL" id="GBRH01181327">
    <property type="protein sequence ID" value="JAE16569.1"/>
    <property type="molecule type" value="Transcribed_RNA"/>
</dbReference>